<evidence type="ECO:0000313" key="4">
    <source>
        <dbReference type="EMBL" id="CAI9772264.1"/>
    </source>
</evidence>
<evidence type="ECO:0000256" key="1">
    <source>
        <dbReference type="ARBA" id="ARBA00022729"/>
    </source>
</evidence>
<feature type="domain" description="Apple" evidence="3">
    <location>
        <begin position="200"/>
        <end position="233"/>
    </location>
</feature>
<gene>
    <name evidence="4" type="ORF">FPE_LOCUS19694</name>
</gene>
<dbReference type="SUPFAM" id="SSF51110">
    <property type="entry name" value="alpha-D-mannose-specific plant lectins"/>
    <property type="match status" value="1"/>
</dbReference>
<dbReference type="InterPro" id="IPR036426">
    <property type="entry name" value="Bulb-type_lectin_dom_sf"/>
</dbReference>
<dbReference type="InterPro" id="IPR003609">
    <property type="entry name" value="Pan_app"/>
</dbReference>
<dbReference type="AlphaFoldDB" id="A0AAD1ZMS3"/>
<keyword evidence="2" id="KW-0472">Membrane</keyword>
<evidence type="ECO:0000259" key="3">
    <source>
        <dbReference type="Pfam" id="PF08276"/>
    </source>
</evidence>
<dbReference type="Pfam" id="PF08276">
    <property type="entry name" value="PAN_2"/>
    <property type="match status" value="1"/>
</dbReference>
<organism evidence="4 5">
    <name type="scientific">Fraxinus pennsylvanica</name>
    <dbReference type="NCBI Taxonomy" id="56036"/>
    <lineage>
        <taxon>Eukaryota</taxon>
        <taxon>Viridiplantae</taxon>
        <taxon>Streptophyta</taxon>
        <taxon>Embryophyta</taxon>
        <taxon>Tracheophyta</taxon>
        <taxon>Spermatophyta</taxon>
        <taxon>Magnoliopsida</taxon>
        <taxon>eudicotyledons</taxon>
        <taxon>Gunneridae</taxon>
        <taxon>Pentapetalae</taxon>
        <taxon>asterids</taxon>
        <taxon>lamiids</taxon>
        <taxon>Lamiales</taxon>
        <taxon>Oleaceae</taxon>
        <taxon>Oleeae</taxon>
        <taxon>Fraxinus</taxon>
    </lineage>
</organism>
<evidence type="ECO:0000313" key="5">
    <source>
        <dbReference type="Proteomes" id="UP000834106"/>
    </source>
</evidence>
<proteinExistence type="predicted"/>
<feature type="transmembrane region" description="Helical" evidence="2">
    <location>
        <begin position="272"/>
        <end position="291"/>
    </location>
</feature>
<keyword evidence="1" id="KW-0732">Signal</keyword>
<keyword evidence="2" id="KW-1133">Transmembrane helix</keyword>
<evidence type="ECO:0000256" key="2">
    <source>
        <dbReference type="SAM" id="Phobius"/>
    </source>
</evidence>
<sequence length="309" mass="35061">MSSAGKLIITSNGSDPIELYAGGNGTNMTAKLLNSGNFVVMNGIFTLEWDPARHRLIVKRRGLVYWTSGDLKNYTDENSRLNVKEFENIVMKPDVFNFNYNFTYVSNGVEDYFSYSLIIDPKLTSERQKTVSGLRLKFNGDIYDMKSLMIAPVSLCYGNYTRGCELREQPRCRNHNETFVWKSGHFVNGDGSQPIADDNASHTESDCRDNCWKDCECVGFTSGLEYGCSYWRGKYWTFVQSYDGIEAGQFVLVSEASNKTESSTKRWKTWKIITLVITVVVILLGCVWFIIQKIEQAIAKANNIINTDS</sequence>
<keyword evidence="5" id="KW-1185">Reference proteome</keyword>
<protein>
    <recommendedName>
        <fullName evidence="3">Apple domain-containing protein</fullName>
    </recommendedName>
</protein>
<dbReference type="EMBL" id="OU503047">
    <property type="protein sequence ID" value="CAI9772264.1"/>
    <property type="molecule type" value="Genomic_DNA"/>
</dbReference>
<accession>A0AAD1ZMS3</accession>
<dbReference type="Proteomes" id="UP000834106">
    <property type="component" value="Chromosome 12"/>
</dbReference>
<keyword evidence="2" id="KW-0812">Transmembrane</keyword>
<name>A0AAD1ZMS3_9LAMI</name>
<reference evidence="4" key="1">
    <citation type="submission" date="2023-05" db="EMBL/GenBank/DDBJ databases">
        <authorList>
            <person name="Huff M."/>
        </authorList>
    </citation>
    <scope>NUCLEOTIDE SEQUENCE</scope>
</reference>